<name>A0A9E6R9D8_9HYPH</name>
<sequence>MPGLSDAQRIAWLRLIRSENVGPRTFRNLVNHFGGAAAALEALPDLARRGGRTIHVCSTAEAEDELAECARRGVRMIALGEPDYPAILASTEGAPPLLAVAGAAGCFKRPMVSIVGARNASSAGRSFAQRLAHELGGAGWVVVSGLARGIDAAAHAASVETGTVAVFAGGLDCLYPPEHADLASRIVEDGALVSEMPMGWQPRGRDFPRRNRIIAAMSLGVVVVEAAMRSGSLITARLATEIGREVMAAPGSPLDPRCEGSNALLREGATLITRSEHVIEALGPLIDRGPPPPPPISLAQAGAAGFETPAAADDDRTKVLELLGPSPATIDDLVRQSGAQPRIVQVVLLELELAGRLDRREDGRVALRSVDAFV</sequence>
<dbReference type="AlphaFoldDB" id="A0A9E6R9D8"/>
<dbReference type="InterPro" id="IPR003488">
    <property type="entry name" value="DprA"/>
</dbReference>
<accession>A0A9E6R9D8</accession>
<dbReference type="GO" id="GO:0009294">
    <property type="term" value="P:DNA-mediated transformation"/>
    <property type="evidence" value="ECO:0007669"/>
    <property type="project" value="InterPro"/>
</dbReference>
<feature type="domain" description="Smf/DprA SLOG" evidence="2">
    <location>
        <begin position="76"/>
        <end position="282"/>
    </location>
</feature>
<keyword evidence="5" id="KW-1185">Reference proteome</keyword>
<dbReference type="Gene3D" id="3.40.50.450">
    <property type="match status" value="1"/>
</dbReference>
<evidence type="ECO:0000259" key="3">
    <source>
        <dbReference type="Pfam" id="PF17782"/>
    </source>
</evidence>
<dbReference type="InterPro" id="IPR057666">
    <property type="entry name" value="DrpA_SLOG"/>
</dbReference>
<evidence type="ECO:0000313" key="4">
    <source>
        <dbReference type="EMBL" id="QZN99951.1"/>
    </source>
</evidence>
<dbReference type="NCBIfam" id="TIGR00732">
    <property type="entry name" value="dprA"/>
    <property type="match status" value="1"/>
</dbReference>
<feature type="domain" description="DprA winged helix" evidence="3">
    <location>
        <begin position="308"/>
        <end position="363"/>
    </location>
</feature>
<dbReference type="RefSeq" id="WP_261403083.1">
    <property type="nucleotide sequence ID" value="NZ_CP081869.1"/>
</dbReference>
<proteinExistence type="inferred from homology"/>
<dbReference type="SUPFAM" id="SSF102405">
    <property type="entry name" value="MCP/YpsA-like"/>
    <property type="match status" value="1"/>
</dbReference>
<organism evidence="4 5">
    <name type="scientific">Chenggangzhangella methanolivorans</name>
    <dbReference type="NCBI Taxonomy" id="1437009"/>
    <lineage>
        <taxon>Bacteria</taxon>
        <taxon>Pseudomonadati</taxon>
        <taxon>Pseudomonadota</taxon>
        <taxon>Alphaproteobacteria</taxon>
        <taxon>Hyphomicrobiales</taxon>
        <taxon>Methylopilaceae</taxon>
        <taxon>Chenggangzhangella</taxon>
    </lineage>
</organism>
<evidence type="ECO:0000259" key="2">
    <source>
        <dbReference type="Pfam" id="PF02481"/>
    </source>
</evidence>
<evidence type="ECO:0000256" key="1">
    <source>
        <dbReference type="ARBA" id="ARBA00006525"/>
    </source>
</evidence>
<dbReference type="Gene3D" id="1.10.10.10">
    <property type="entry name" value="Winged helix-like DNA-binding domain superfamily/Winged helix DNA-binding domain"/>
    <property type="match status" value="1"/>
</dbReference>
<comment type="similarity">
    <text evidence="1">Belongs to the DprA/Smf family.</text>
</comment>
<dbReference type="Pfam" id="PF17782">
    <property type="entry name" value="WHD_DprA"/>
    <property type="match status" value="1"/>
</dbReference>
<gene>
    <name evidence="4" type="primary">dprA</name>
    <name evidence="4" type="ORF">K6K41_25585</name>
</gene>
<dbReference type="KEGG" id="cmet:K6K41_25585"/>
<dbReference type="InterPro" id="IPR036388">
    <property type="entry name" value="WH-like_DNA-bd_sf"/>
</dbReference>
<dbReference type="Proteomes" id="UP000825701">
    <property type="component" value="Chromosome"/>
</dbReference>
<evidence type="ECO:0000313" key="5">
    <source>
        <dbReference type="Proteomes" id="UP000825701"/>
    </source>
</evidence>
<protein>
    <submittedName>
        <fullName evidence="4">DNA-processing protein DprA</fullName>
    </submittedName>
</protein>
<dbReference type="Pfam" id="PF02481">
    <property type="entry name" value="DNA_processg_A"/>
    <property type="match status" value="1"/>
</dbReference>
<reference evidence="4" key="1">
    <citation type="submission" date="2021-08" db="EMBL/GenBank/DDBJ databases">
        <authorList>
            <person name="Zhang H."/>
            <person name="Xu M."/>
            <person name="Yu Z."/>
            <person name="Yang L."/>
            <person name="Cai Y."/>
        </authorList>
    </citation>
    <scope>NUCLEOTIDE SEQUENCE</scope>
    <source>
        <strain evidence="4">CHL1</strain>
    </source>
</reference>
<dbReference type="Pfam" id="PF21102">
    <property type="entry name" value="DprA_N"/>
    <property type="match status" value="1"/>
</dbReference>
<dbReference type="PANTHER" id="PTHR43022">
    <property type="entry name" value="PROTEIN SMF"/>
    <property type="match status" value="1"/>
</dbReference>
<dbReference type="PANTHER" id="PTHR43022:SF1">
    <property type="entry name" value="PROTEIN SMF"/>
    <property type="match status" value="1"/>
</dbReference>
<dbReference type="EMBL" id="CP081869">
    <property type="protein sequence ID" value="QZN99951.1"/>
    <property type="molecule type" value="Genomic_DNA"/>
</dbReference>
<dbReference type="InterPro" id="IPR041614">
    <property type="entry name" value="DprA_WH"/>
</dbReference>